<organism evidence="7 8">
    <name type="scientific">Shewanella yunxiaonensis</name>
    <dbReference type="NCBI Taxonomy" id="2829809"/>
    <lineage>
        <taxon>Bacteria</taxon>
        <taxon>Pseudomonadati</taxon>
        <taxon>Pseudomonadota</taxon>
        <taxon>Gammaproteobacteria</taxon>
        <taxon>Alteromonadales</taxon>
        <taxon>Shewanellaceae</taxon>
        <taxon>Shewanella</taxon>
    </lineage>
</organism>
<comment type="similarity">
    <text evidence="1">Belongs to the sigma-70 factor family. ECF subfamily.</text>
</comment>
<dbReference type="SUPFAM" id="SSF88946">
    <property type="entry name" value="Sigma2 domain of RNA polymerase sigma factors"/>
    <property type="match status" value="1"/>
</dbReference>
<evidence type="ECO:0000259" key="5">
    <source>
        <dbReference type="Pfam" id="PF04542"/>
    </source>
</evidence>
<dbReference type="EMBL" id="CP073587">
    <property type="protein sequence ID" value="QUN07661.1"/>
    <property type="molecule type" value="Genomic_DNA"/>
</dbReference>
<dbReference type="PANTHER" id="PTHR43133:SF46">
    <property type="entry name" value="RNA POLYMERASE SIGMA-70 FACTOR ECF SUBFAMILY"/>
    <property type="match status" value="1"/>
</dbReference>
<dbReference type="InterPro" id="IPR007627">
    <property type="entry name" value="RNA_pol_sigma70_r2"/>
</dbReference>
<reference evidence="7 8" key="1">
    <citation type="submission" date="2021-04" db="EMBL/GenBank/DDBJ databases">
        <title>Novel species identification of genus Shewanella.</title>
        <authorList>
            <person name="Liu G."/>
        </authorList>
    </citation>
    <scope>NUCLEOTIDE SEQUENCE [LARGE SCALE GENOMIC DNA]</scope>
    <source>
        <strain evidence="7 8">FJAT-54481</strain>
    </source>
</reference>
<dbReference type="Proteomes" id="UP000679575">
    <property type="component" value="Chromosome"/>
</dbReference>
<protein>
    <submittedName>
        <fullName evidence="7">RNA polymerase sigma factor</fullName>
    </submittedName>
</protein>
<feature type="domain" description="RNA polymerase sigma-70 region 2" evidence="5">
    <location>
        <begin position="18"/>
        <end position="85"/>
    </location>
</feature>
<evidence type="ECO:0000313" key="7">
    <source>
        <dbReference type="EMBL" id="QUN07661.1"/>
    </source>
</evidence>
<dbReference type="InterPro" id="IPR013324">
    <property type="entry name" value="RNA_pol_sigma_r3/r4-like"/>
</dbReference>
<dbReference type="InterPro" id="IPR014284">
    <property type="entry name" value="RNA_pol_sigma-70_dom"/>
</dbReference>
<name>A0ABX7Z065_9GAMM</name>
<accession>A0ABX7Z065</accession>
<evidence type="ECO:0000256" key="1">
    <source>
        <dbReference type="ARBA" id="ARBA00010641"/>
    </source>
</evidence>
<dbReference type="NCBIfam" id="TIGR02937">
    <property type="entry name" value="sigma70-ECF"/>
    <property type="match status" value="1"/>
</dbReference>
<gene>
    <name evidence="7" type="ORF">KDN34_13140</name>
</gene>
<dbReference type="Pfam" id="PF08281">
    <property type="entry name" value="Sigma70_r4_2"/>
    <property type="match status" value="1"/>
</dbReference>
<keyword evidence="2" id="KW-0805">Transcription regulation</keyword>
<keyword evidence="4" id="KW-0804">Transcription</keyword>
<evidence type="ECO:0000256" key="3">
    <source>
        <dbReference type="ARBA" id="ARBA00023082"/>
    </source>
</evidence>
<evidence type="ECO:0000313" key="8">
    <source>
        <dbReference type="Proteomes" id="UP000679575"/>
    </source>
</evidence>
<dbReference type="InterPro" id="IPR013325">
    <property type="entry name" value="RNA_pol_sigma_r2"/>
</dbReference>
<evidence type="ECO:0000256" key="4">
    <source>
        <dbReference type="ARBA" id="ARBA00023163"/>
    </source>
</evidence>
<feature type="domain" description="RNA polymerase sigma factor 70 region 4 type 2" evidence="6">
    <location>
        <begin position="113"/>
        <end position="162"/>
    </location>
</feature>
<dbReference type="InterPro" id="IPR036388">
    <property type="entry name" value="WH-like_DNA-bd_sf"/>
</dbReference>
<proteinExistence type="inferred from homology"/>
<dbReference type="SUPFAM" id="SSF88659">
    <property type="entry name" value="Sigma3 and sigma4 domains of RNA polymerase sigma factors"/>
    <property type="match status" value="1"/>
</dbReference>
<dbReference type="InterPro" id="IPR013249">
    <property type="entry name" value="RNA_pol_sigma70_r4_t2"/>
</dbReference>
<keyword evidence="8" id="KW-1185">Reference proteome</keyword>
<evidence type="ECO:0000259" key="6">
    <source>
        <dbReference type="Pfam" id="PF08281"/>
    </source>
</evidence>
<dbReference type="RefSeq" id="WP_212596658.1">
    <property type="nucleotide sequence ID" value="NZ_CP073587.1"/>
</dbReference>
<dbReference type="Gene3D" id="1.10.10.10">
    <property type="entry name" value="Winged helix-like DNA-binding domain superfamily/Winged helix DNA-binding domain"/>
    <property type="match status" value="1"/>
</dbReference>
<sequence length="168" mass="19542">MQLIQRARRGDKNAFAEIYRLHHKRVYALCLRLAGQTSLAEEMTQDCFIRVWEKLDQFRGDSKFSTWLHSLSVNQALTSLKKHRRFWARFLPLSDHDVDTIGSVSDIQDSSLLDKKIMQLPERARIVFVLFAIEGYSHTEIASMMHTTEGTSKAQYHRAKTLLKEMLS</sequence>
<dbReference type="Gene3D" id="1.10.1740.10">
    <property type="match status" value="1"/>
</dbReference>
<dbReference type="Pfam" id="PF04542">
    <property type="entry name" value="Sigma70_r2"/>
    <property type="match status" value="1"/>
</dbReference>
<dbReference type="InterPro" id="IPR039425">
    <property type="entry name" value="RNA_pol_sigma-70-like"/>
</dbReference>
<dbReference type="PANTHER" id="PTHR43133">
    <property type="entry name" value="RNA POLYMERASE ECF-TYPE SIGMA FACTO"/>
    <property type="match status" value="1"/>
</dbReference>
<evidence type="ECO:0000256" key="2">
    <source>
        <dbReference type="ARBA" id="ARBA00023015"/>
    </source>
</evidence>
<keyword evidence="3" id="KW-0731">Sigma factor</keyword>